<evidence type="ECO:0000313" key="4">
    <source>
        <dbReference type="Proteomes" id="UP000673447"/>
    </source>
</evidence>
<accession>A0A941ASM3</accession>
<dbReference type="RefSeq" id="WP_210535472.1">
    <property type="nucleotide sequence ID" value="NZ_JAGKTC010000001.1"/>
</dbReference>
<dbReference type="PROSITE" id="PS51257">
    <property type="entry name" value="PROKAR_LIPOPROTEIN"/>
    <property type="match status" value="1"/>
</dbReference>
<keyword evidence="4" id="KW-1185">Reference proteome</keyword>
<gene>
    <name evidence="3" type="ORF">J5837_04305</name>
</gene>
<reference evidence="3" key="2">
    <citation type="submission" date="2021-03" db="EMBL/GenBank/DDBJ databases">
        <authorList>
            <person name="Cao W."/>
        </authorList>
    </citation>
    <scope>NUCLEOTIDE SEQUENCE</scope>
    <source>
        <strain evidence="3">110414</strain>
    </source>
</reference>
<protein>
    <recommendedName>
        <fullName evidence="5">Lipoprotein</fullName>
    </recommendedName>
</protein>
<comment type="caution">
    <text evidence="3">The sequence shown here is derived from an EMBL/GenBank/DDBJ whole genome shotgun (WGS) entry which is preliminary data.</text>
</comment>
<keyword evidence="2" id="KW-0732">Signal</keyword>
<organism evidence="3 4">
    <name type="scientific">Pseudoxanthomonas helianthi</name>
    <dbReference type="NCBI Taxonomy" id="1453541"/>
    <lineage>
        <taxon>Bacteria</taxon>
        <taxon>Pseudomonadati</taxon>
        <taxon>Pseudomonadota</taxon>
        <taxon>Gammaproteobacteria</taxon>
        <taxon>Lysobacterales</taxon>
        <taxon>Lysobacteraceae</taxon>
        <taxon>Pseudoxanthomonas</taxon>
    </lineage>
</organism>
<evidence type="ECO:0008006" key="5">
    <source>
        <dbReference type="Google" id="ProtNLM"/>
    </source>
</evidence>
<feature type="signal peptide" evidence="2">
    <location>
        <begin position="1"/>
        <end position="18"/>
    </location>
</feature>
<name>A0A941ASM3_9GAMM</name>
<proteinExistence type="predicted"/>
<evidence type="ECO:0000313" key="3">
    <source>
        <dbReference type="EMBL" id="MBP3983641.1"/>
    </source>
</evidence>
<dbReference type="Proteomes" id="UP000673447">
    <property type="component" value="Unassembled WGS sequence"/>
</dbReference>
<evidence type="ECO:0000256" key="2">
    <source>
        <dbReference type="SAM" id="SignalP"/>
    </source>
</evidence>
<dbReference type="EMBL" id="JAGKTC010000001">
    <property type="protein sequence ID" value="MBP3983641.1"/>
    <property type="molecule type" value="Genomic_DNA"/>
</dbReference>
<feature type="compositionally biased region" description="Basic and acidic residues" evidence="1">
    <location>
        <begin position="71"/>
        <end position="81"/>
    </location>
</feature>
<evidence type="ECO:0000256" key="1">
    <source>
        <dbReference type="SAM" id="MobiDB-lite"/>
    </source>
</evidence>
<dbReference type="AlphaFoldDB" id="A0A941ASM3"/>
<sequence>MNATRCLCLVALLSGAVACKPEPPPADKPPEPQAAVATPAAEQHTELRDAIQAPQDKARAVEGQVEQAADAQRDAIDAQAQ</sequence>
<reference evidence="3" key="1">
    <citation type="journal article" date="2016" name="Int. J. Syst. Evol. Microbiol.">
        <title>Pseudoxanthomonas helianthi sp. nov., isolated from roots of Jerusalem artichoke (Helianthus tuberosus).</title>
        <authorList>
            <person name="Kittiwongwattana C."/>
            <person name="Thawai C."/>
        </authorList>
    </citation>
    <scope>NUCLEOTIDE SEQUENCE</scope>
    <source>
        <strain evidence="3">110414</strain>
    </source>
</reference>
<feature type="chain" id="PRO_5036968789" description="Lipoprotein" evidence="2">
    <location>
        <begin position="19"/>
        <end position="81"/>
    </location>
</feature>
<feature type="region of interest" description="Disordered" evidence="1">
    <location>
        <begin position="22"/>
        <end position="81"/>
    </location>
</feature>